<keyword evidence="2" id="KW-0732">Signal</keyword>
<dbReference type="EMBL" id="JAVDVY010000003">
    <property type="protein sequence ID" value="MDR7136133.1"/>
    <property type="molecule type" value="Genomic_DNA"/>
</dbReference>
<feature type="region of interest" description="Disordered" evidence="1">
    <location>
        <begin position="426"/>
        <end position="452"/>
    </location>
</feature>
<organism evidence="4 5">
    <name type="scientific">Lysobacter niastensis</name>
    <dbReference type="NCBI Taxonomy" id="380629"/>
    <lineage>
        <taxon>Bacteria</taxon>
        <taxon>Pseudomonadati</taxon>
        <taxon>Pseudomonadota</taxon>
        <taxon>Gammaproteobacteria</taxon>
        <taxon>Lysobacterales</taxon>
        <taxon>Lysobacteraceae</taxon>
        <taxon>Lysobacter</taxon>
    </lineage>
</organism>
<accession>A0ABU1WEW1</accession>
<dbReference type="InterPro" id="IPR057744">
    <property type="entry name" value="OTAase-like"/>
</dbReference>
<evidence type="ECO:0000256" key="1">
    <source>
        <dbReference type="SAM" id="MobiDB-lite"/>
    </source>
</evidence>
<feature type="chain" id="PRO_5045842914" evidence="2">
    <location>
        <begin position="19"/>
        <end position="452"/>
    </location>
</feature>
<dbReference type="InterPro" id="IPR006680">
    <property type="entry name" value="Amidohydro-rel"/>
</dbReference>
<dbReference type="CDD" id="cd01299">
    <property type="entry name" value="Met_dep_hydrolase_A"/>
    <property type="match status" value="1"/>
</dbReference>
<sequence>MRAFSTLLLAIATAAAGAADTSQAATDQAILLRPERVWTGDGDAAHAGWVVLVRKGAIAAVGPREKVEAPADARQIDLPGATLVPGLIDLHAHLFLHPYNETLWNDQVLKEPVDYRTLMAARHARDTLRAGFTTLRDLGTEGAGYADVSVKRAIDDGLIEGPRLFVSTRAIVATDSYGPGPRGFRPDIDLPGGAQEASGVEEVMRAVREQAGHGADWIKVYADYRIGTDGSAQPTFTAAELRALVEAAHASGRPVAAHAASDAGMRMAIEAGVDSIEHGTAGSAATFKLMRQRGVAYLPTLTAVESYGQYFEHYVPGQSPPTPEMREAERAFRAAISAGTTIGCGSDVGVFRHGDNYREPAWMVQLGMSAQQALRACTSVAARILRQEQRIGRIAPGLRADLAAFEGDPSVRIDDLRHPVLVMKDGTIHRGPGERRPDEREPGEAAPAGPVR</sequence>
<evidence type="ECO:0000313" key="4">
    <source>
        <dbReference type="EMBL" id="MDR7136133.1"/>
    </source>
</evidence>
<feature type="compositionally biased region" description="Basic and acidic residues" evidence="1">
    <location>
        <begin position="426"/>
        <end position="443"/>
    </location>
</feature>
<dbReference type="PANTHER" id="PTHR43135:SF3">
    <property type="entry name" value="ALPHA-D-RIBOSE 1-METHYLPHOSPHONATE 5-TRIPHOSPHATE DIPHOSPHATASE"/>
    <property type="match status" value="1"/>
</dbReference>
<evidence type="ECO:0000256" key="2">
    <source>
        <dbReference type="SAM" id="SignalP"/>
    </source>
</evidence>
<dbReference type="Gene3D" id="2.30.40.10">
    <property type="entry name" value="Urease, subunit C, domain 1"/>
    <property type="match status" value="1"/>
</dbReference>
<dbReference type="Proteomes" id="UP001251524">
    <property type="component" value="Unassembled WGS sequence"/>
</dbReference>
<gene>
    <name evidence="4" type="ORF">J2X06_003351</name>
</gene>
<dbReference type="Pfam" id="PF01979">
    <property type="entry name" value="Amidohydro_1"/>
    <property type="match status" value="1"/>
</dbReference>
<dbReference type="InterPro" id="IPR051781">
    <property type="entry name" value="Metallo-dep_Hydrolase"/>
</dbReference>
<dbReference type="Gene3D" id="3.20.20.140">
    <property type="entry name" value="Metal-dependent hydrolases"/>
    <property type="match status" value="1"/>
</dbReference>
<feature type="signal peptide" evidence="2">
    <location>
        <begin position="1"/>
        <end position="18"/>
    </location>
</feature>
<evidence type="ECO:0000259" key="3">
    <source>
        <dbReference type="Pfam" id="PF01979"/>
    </source>
</evidence>
<dbReference type="SUPFAM" id="SSF51338">
    <property type="entry name" value="Composite domain of metallo-dependent hydrolases"/>
    <property type="match status" value="1"/>
</dbReference>
<dbReference type="PANTHER" id="PTHR43135">
    <property type="entry name" value="ALPHA-D-RIBOSE 1-METHYLPHOSPHONATE 5-TRIPHOSPHATE DIPHOSPHATASE"/>
    <property type="match status" value="1"/>
</dbReference>
<name>A0ABU1WEW1_9GAMM</name>
<reference evidence="4 5" key="1">
    <citation type="submission" date="2023-07" db="EMBL/GenBank/DDBJ databases">
        <title>Sorghum-associated microbial communities from plants grown in Nebraska, USA.</title>
        <authorList>
            <person name="Schachtman D."/>
        </authorList>
    </citation>
    <scope>NUCLEOTIDE SEQUENCE [LARGE SCALE GENOMIC DNA]</scope>
    <source>
        <strain evidence="4 5">BE198</strain>
    </source>
</reference>
<dbReference type="SUPFAM" id="SSF51556">
    <property type="entry name" value="Metallo-dependent hydrolases"/>
    <property type="match status" value="1"/>
</dbReference>
<dbReference type="RefSeq" id="WP_310064347.1">
    <property type="nucleotide sequence ID" value="NZ_JAVDVY010000003.1"/>
</dbReference>
<dbReference type="InterPro" id="IPR011059">
    <property type="entry name" value="Metal-dep_hydrolase_composite"/>
</dbReference>
<comment type="caution">
    <text evidence="4">The sequence shown here is derived from an EMBL/GenBank/DDBJ whole genome shotgun (WGS) entry which is preliminary data.</text>
</comment>
<evidence type="ECO:0000313" key="5">
    <source>
        <dbReference type="Proteomes" id="UP001251524"/>
    </source>
</evidence>
<protein>
    <submittedName>
        <fullName evidence="4">Imidazolonepropionase-like amidohydrolase</fullName>
    </submittedName>
</protein>
<feature type="domain" description="Amidohydrolase-related" evidence="3">
    <location>
        <begin position="82"/>
        <end position="428"/>
    </location>
</feature>
<keyword evidence="5" id="KW-1185">Reference proteome</keyword>
<dbReference type="InterPro" id="IPR032466">
    <property type="entry name" value="Metal_Hydrolase"/>
</dbReference>
<proteinExistence type="predicted"/>